<keyword evidence="3" id="KW-0378">Hydrolase</keyword>
<dbReference type="EMBL" id="WBOT01000001">
    <property type="protein sequence ID" value="KAB2335875.1"/>
    <property type="molecule type" value="Genomic_DNA"/>
</dbReference>
<keyword evidence="9" id="KW-1185">Reference proteome</keyword>
<evidence type="ECO:0000313" key="8">
    <source>
        <dbReference type="EMBL" id="KAB2335875.1"/>
    </source>
</evidence>
<reference evidence="8 9" key="1">
    <citation type="journal article" date="2014" name="Arch. Microbiol.">
        <title>Bacillus mesophilum sp. nov., strain IITR-54T, a novel 4-chlorobiphenyl dechlorinating bacterium.</title>
        <authorList>
            <person name="Manickam N."/>
            <person name="Singh N.K."/>
            <person name="Bajaj A."/>
            <person name="Kumar R.M."/>
            <person name="Kaur G."/>
            <person name="Kaur N."/>
            <person name="Bala M."/>
            <person name="Kumar A."/>
            <person name="Mayilraj S."/>
        </authorList>
    </citation>
    <scope>NUCLEOTIDE SEQUENCE [LARGE SCALE GENOMIC DNA]</scope>
    <source>
        <strain evidence="8 9">IITR-54</strain>
    </source>
</reference>
<dbReference type="PANTHER" id="PTHR43788">
    <property type="entry name" value="DNA2/NAM7 HELICASE FAMILY MEMBER"/>
    <property type="match status" value="1"/>
</dbReference>
<accession>A0A7V7UXP2</accession>
<evidence type="ECO:0000259" key="7">
    <source>
        <dbReference type="Pfam" id="PF13087"/>
    </source>
</evidence>
<dbReference type="Pfam" id="PF13086">
    <property type="entry name" value="AAA_11"/>
    <property type="match status" value="1"/>
</dbReference>
<evidence type="ECO:0000256" key="3">
    <source>
        <dbReference type="ARBA" id="ARBA00022801"/>
    </source>
</evidence>
<dbReference type="OrthoDB" id="9757917at2"/>
<organism evidence="8 9">
    <name type="scientific">Bacillus mesophilum</name>
    <dbReference type="NCBI Taxonomy" id="1071718"/>
    <lineage>
        <taxon>Bacteria</taxon>
        <taxon>Bacillati</taxon>
        <taxon>Bacillota</taxon>
        <taxon>Bacilli</taxon>
        <taxon>Bacillales</taxon>
        <taxon>Bacillaceae</taxon>
        <taxon>Bacillus</taxon>
    </lineage>
</organism>
<sequence>MTTVKTYIKEWQKALQSEIMFLKTKGSTKYTLFNGRLLSKQEKYNYYFETAIQIKIPVGSLVRIVWGTREVQGRILSSEGENMILALEAFLGNELSQLQLYYDPWELLDELHTRLEELKKSKRKRARVQRLMNPDMEDKHPSEKAGSNVHELVLRSKYNPVTYVWGPPGTGKTYTLARTAANKYLKNQKVLILAQSNQAVDVLMAETAAFLKKKGKFHEGDMLRYGVSTGEMLAVHPELTAAHLLSADQSQIGKEKEELLQERRLLKQDLSNSFSGRDTDTLLAVEKKLSNVLEKIRQKEMKLLKEAKIVGVTLSKAARDASIYESEFDVIIIDEASMAYTPQIAFAASIGKRVIVCGDFKQLPPIASANSLIVNQWLKEDIFHHAKVTNWIGEGKLHPHLFLLKEQRRMHPQISAFTNKHVYHSLVADFPGVEQARNAIAELQPFPQNASILLNSAGAGTYGMTERTSRSRVNLWHLLLSFQVLHEAYSAGIQSIGYVTPYRSQANLMEQLLNEFYGEMLEKSDILAATVHRFQGSEKDVMIFDSTDSFSHTRPGMLLTGKDSERLINVAITRSRGKFIHIADADFVQKTVTKEKTWRKLVSHQERDHQAVSQQQIGSWIQTPHMNLKWLHARRLDLVKTDIQRTNKGIIFGLSSSNKLPDEWIDLLNERGKGVALTLLSDQKIDSLQVNDQYPNPLPFPFLIFDEKVVWLGMPVEDLMRAKPPYAAARVRSKVLAGYLMTQVNVMK</sequence>
<gene>
    <name evidence="8" type="ORF">F7732_04760</name>
</gene>
<dbReference type="GO" id="GO:0016787">
    <property type="term" value="F:hydrolase activity"/>
    <property type="evidence" value="ECO:0007669"/>
    <property type="project" value="UniProtKB-KW"/>
</dbReference>
<dbReference type="InterPro" id="IPR041679">
    <property type="entry name" value="DNA2/NAM7-like_C"/>
</dbReference>
<dbReference type="InterPro" id="IPR047187">
    <property type="entry name" value="SF1_C_Upf1"/>
</dbReference>
<comment type="caution">
    <text evidence="8">The sequence shown here is derived from an EMBL/GenBank/DDBJ whole genome shotgun (WGS) entry which is preliminary data.</text>
</comment>
<feature type="domain" description="DNA2/NAM7 helicase-like C-terminal" evidence="7">
    <location>
        <begin position="401"/>
        <end position="585"/>
    </location>
</feature>
<evidence type="ECO:0000256" key="1">
    <source>
        <dbReference type="ARBA" id="ARBA00007913"/>
    </source>
</evidence>
<protein>
    <submittedName>
        <fullName evidence="8">AAA family ATPase</fullName>
    </submittedName>
</protein>
<evidence type="ECO:0000313" key="9">
    <source>
        <dbReference type="Proteomes" id="UP000441354"/>
    </source>
</evidence>
<keyword evidence="2" id="KW-0547">Nucleotide-binding</keyword>
<dbReference type="RefSeq" id="WP_151572512.1">
    <property type="nucleotide sequence ID" value="NZ_WBOT01000001.1"/>
</dbReference>
<dbReference type="PANTHER" id="PTHR43788:SF8">
    <property type="entry name" value="DNA-BINDING PROTEIN SMUBP-2"/>
    <property type="match status" value="1"/>
</dbReference>
<feature type="domain" description="DNA2/NAM7 helicase helicase" evidence="6">
    <location>
        <begin position="158"/>
        <end position="366"/>
    </location>
</feature>
<keyword evidence="5" id="KW-0067">ATP-binding</keyword>
<dbReference type="AlphaFoldDB" id="A0A7V7UXP2"/>
<dbReference type="InterPro" id="IPR050534">
    <property type="entry name" value="Coronavir_polyprotein_1ab"/>
</dbReference>
<dbReference type="CDD" id="cd18808">
    <property type="entry name" value="SF1_C_Upf1"/>
    <property type="match status" value="1"/>
</dbReference>
<proteinExistence type="inferred from homology"/>
<comment type="similarity">
    <text evidence="1">Belongs to the DNA2/NAM7 helicase family.</text>
</comment>
<dbReference type="InterPro" id="IPR027417">
    <property type="entry name" value="P-loop_NTPase"/>
</dbReference>
<dbReference type="Proteomes" id="UP000441354">
    <property type="component" value="Unassembled WGS sequence"/>
</dbReference>
<evidence type="ECO:0000259" key="6">
    <source>
        <dbReference type="Pfam" id="PF13086"/>
    </source>
</evidence>
<dbReference type="Pfam" id="PF13087">
    <property type="entry name" value="AAA_12"/>
    <property type="match status" value="1"/>
</dbReference>
<dbReference type="GO" id="GO:0005524">
    <property type="term" value="F:ATP binding"/>
    <property type="evidence" value="ECO:0007669"/>
    <property type="project" value="UniProtKB-KW"/>
</dbReference>
<dbReference type="InterPro" id="IPR041677">
    <property type="entry name" value="DNA2/NAM7_AAA_11"/>
</dbReference>
<keyword evidence="4" id="KW-0347">Helicase</keyword>
<dbReference type="Gene3D" id="3.40.50.300">
    <property type="entry name" value="P-loop containing nucleotide triphosphate hydrolases"/>
    <property type="match status" value="2"/>
</dbReference>
<dbReference type="GO" id="GO:0043139">
    <property type="term" value="F:5'-3' DNA helicase activity"/>
    <property type="evidence" value="ECO:0007669"/>
    <property type="project" value="TreeGrafter"/>
</dbReference>
<evidence type="ECO:0000256" key="4">
    <source>
        <dbReference type="ARBA" id="ARBA00022806"/>
    </source>
</evidence>
<evidence type="ECO:0000256" key="2">
    <source>
        <dbReference type="ARBA" id="ARBA00022741"/>
    </source>
</evidence>
<evidence type="ECO:0000256" key="5">
    <source>
        <dbReference type="ARBA" id="ARBA00022840"/>
    </source>
</evidence>
<dbReference type="SUPFAM" id="SSF52540">
    <property type="entry name" value="P-loop containing nucleoside triphosphate hydrolases"/>
    <property type="match status" value="1"/>
</dbReference>
<name>A0A7V7UXP2_9BACI</name>